<keyword evidence="1" id="KW-0812">Transmembrane</keyword>
<keyword evidence="1" id="KW-1133">Transmembrane helix</keyword>
<proteinExistence type="predicted"/>
<gene>
    <name evidence="3" type="ORF">GALL_539680</name>
</gene>
<dbReference type="EMBL" id="MLJW01008080">
    <property type="protein sequence ID" value="OIQ64481.1"/>
    <property type="molecule type" value="Genomic_DNA"/>
</dbReference>
<feature type="transmembrane region" description="Helical" evidence="1">
    <location>
        <begin position="21"/>
        <end position="43"/>
    </location>
</feature>
<evidence type="ECO:0000259" key="2">
    <source>
        <dbReference type="Pfam" id="PF07811"/>
    </source>
</evidence>
<feature type="domain" description="TadE-like" evidence="2">
    <location>
        <begin position="18"/>
        <end position="58"/>
    </location>
</feature>
<sequence>MRFPAFARYVPAARDRRGTALIEFAITAPVVALFLAGAADYGLAEWSRTCLSNAISQAGYYAFRQGTTVSTANITSVIQNAYPLTASPPDPLSAAVSAVTVSYPPGGSTGVACYCPSGTPATLGATVSCTSTCPDGTSPGSYIQIKATYTLKGNFRLATSLSLNGDQISDTVVVRLK</sequence>
<dbReference type="AlphaFoldDB" id="A0A1J5NYZ1"/>
<protein>
    <submittedName>
        <fullName evidence="3">TadE-like protein</fullName>
    </submittedName>
</protein>
<dbReference type="InterPro" id="IPR012495">
    <property type="entry name" value="TadE-like_dom"/>
</dbReference>
<name>A0A1J5NYZ1_9ZZZZ</name>
<dbReference type="Pfam" id="PF07811">
    <property type="entry name" value="TadE"/>
    <property type="match status" value="1"/>
</dbReference>
<reference evidence="3" key="1">
    <citation type="submission" date="2016-10" db="EMBL/GenBank/DDBJ databases">
        <title>Sequence of Gallionella enrichment culture.</title>
        <authorList>
            <person name="Poehlein A."/>
            <person name="Muehling M."/>
            <person name="Daniel R."/>
        </authorList>
    </citation>
    <scope>NUCLEOTIDE SEQUENCE</scope>
</reference>
<evidence type="ECO:0000256" key="1">
    <source>
        <dbReference type="SAM" id="Phobius"/>
    </source>
</evidence>
<organism evidence="3">
    <name type="scientific">mine drainage metagenome</name>
    <dbReference type="NCBI Taxonomy" id="410659"/>
    <lineage>
        <taxon>unclassified sequences</taxon>
        <taxon>metagenomes</taxon>
        <taxon>ecological metagenomes</taxon>
    </lineage>
</organism>
<accession>A0A1J5NYZ1</accession>
<comment type="caution">
    <text evidence="3">The sequence shown here is derived from an EMBL/GenBank/DDBJ whole genome shotgun (WGS) entry which is preliminary data.</text>
</comment>
<evidence type="ECO:0000313" key="3">
    <source>
        <dbReference type="EMBL" id="OIQ64481.1"/>
    </source>
</evidence>
<keyword evidence="1" id="KW-0472">Membrane</keyword>